<dbReference type="AlphaFoldDB" id="A0A9P0PIN6"/>
<evidence type="ECO:0000256" key="3">
    <source>
        <dbReference type="ARBA" id="ARBA00022741"/>
    </source>
</evidence>
<name>A0A9P0PIN6_ACAOB</name>
<comment type="caution">
    <text evidence="9">The sequence shown here is derived from an EMBL/GenBank/DDBJ whole genome shotgun (WGS) entry which is preliminary data.</text>
</comment>
<evidence type="ECO:0000256" key="5">
    <source>
        <dbReference type="ARBA" id="ARBA00022989"/>
    </source>
</evidence>
<dbReference type="Gene3D" id="1.20.1560.10">
    <property type="entry name" value="ABC transporter type 1, transmembrane domain"/>
    <property type="match status" value="1"/>
</dbReference>
<evidence type="ECO:0000256" key="6">
    <source>
        <dbReference type="ARBA" id="ARBA00023136"/>
    </source>
</evidence>
<dbReference type="Proteomes" id="UP001152888">
    <property type="component" value="Unassembled WGS sequence"/>
</dbReference>
<reference evidence="9" key="1">
    <citation type="submission" date="2022-03" db="EMBL/GenBank/DDBJ databases">
        <authorList>
            <person name="Sayadi A."/>
        </authorList>
    </citation>
    <scope>NUCLEOTIDE SEQUENCE</scope>
</reference>
<dbReference type="EMBL" id="CAKOFQ010007022">
    <property type="protein sequence ID" value="CAH1987637.1"/>
    <property type="molecule type" value="Genomic_DNA"/>
</dbReference>
<keyword evidence="1" id="KW-0813">Transport</keyword>
<evidence type="ECO:0000313" key="10">
    <source>
        <dbReference type="Proteomes" id="UP001152888"/>
    </source>
</evidence>
<dbReference type="Pfam" id="PF00664">
    <property type="entry name" value="ABC_membrane"/>
    <property type="match status" value="1"/>
</dbReference>
<dbReference type="SUPFAM" id="SSF90123">
    <property type="entry name" value="ABC transporter transmembrane region"/>
    <property type="match status" value="1"/>
</dbReference>
<feature type="transmembrane region" description="Helical" evidence="7">
    <location>
        <begin position="133"/>
        <end position="156"/>
    </location>
</feature>
<dbReference type="OrthoDB" id="6500128at2759"/>
<dbReference type="InterPro" id="IPR036640">
    <property type="entry name" value="ABC1_TM_sf"/>
</dbReference>
<evidence type="ECO:0000256" key="2">
    <source>
        <dbReference type="ARBA" id="ARBA00022692"/>
    </source>
</evidence>
<evidence type="ECO:0000256" key="1">
    <source>
        <dbReference type="ARBA" id="ARBA00022448"/>
    </source>
</evidence>
<dbReference type="GO" id="GO:0005524">
    <property type="term" value="F:ATP binding"/>
    <property type="evidence" value="ECO:0007669"/>
    <property type="project" value="UniProtKB-KW"/>
</dbReference>
<dbReference type="PANTHER" id="PTHR24223:SF448">
    <property type="entry name" value="FI20146P1-RELATED"/>
    <property type="match status" value="1"/>
</dbReference>
<feature type="transmembrane region" description="Helical" evidence="7">
    <location>
        <begin position="234"/>
        <end position="253"/>
    </location>
</feature>
<keyword evidence="4" id="KW-0067">ATP-binding</keyword>
<keyword evidence="10" id="KW-1185">Reference proteome</keyword>
<evidence type="ECO:0000259" key="8">
    <source>
        <dbReference type="PROSITE" id="PS50929"/>
    </source>
</evidence>
<keyword evidence="5 7" id="KW-1133">Transmembrane helix</keyword>
<dbReference type="GO" id="GO:0140359">
    <property type="term" value="F:ABC-type transporter activity"/>
    <property type="evidence" value="ECO:0007669"/>
    <property type="project" value="InterPro"/>
</dbReference>
<evidence type="ECO:0000256" key="4">
    <source>
        <dbReference type="ARBA" id="ARBA00022840"/>
    </source>
</evidence>
<organism evidence="9 10">
    <name type="scientific">Acanthoscelides obtectus</name>
    <name type="common">Bean weevil</name>
    <name type="synonym">Bruchus obtectus</name>
    <dbReference type="NCBI Taxonomy" id="200917"/>
    <lineage>
        <taxon>Eukaryota</taxon>
        <taxon>Metazoa</taxon>
        <taxon>Ecdysozoa</taxon>
        <taxon>Arthropoda</taxon>
        <taxon>Hexapoda</taxon>
        <taxon>Insecta</taxon>
        <taxon>Pterygota</taxon>
        <taxon>Neoptera</taxon>
        <taxon>Endopterygota</taxon>
        <taxon>Coleoptera</taxon>
        <taxon>Polyphaga</taxon>
        <taxon>Cucujiformia</taxon>
        <taxon>Chrysomeloidea</taxon>
        <taxon>Chrysomelidae</taxon>
        <taxon>Bruchinae</taxon>
        <taxon>Bruchini</taxon>
        <taxon>Acanthoscelides</taxon>
    </lineage>
</organism>
<dbReference type="GO" id="GO:0016020">
    <property type="term" value="C:membrane"/>
    <property type="evidence" value="ECO:0007669"/>
    <property type="project" value="InterPro"/>
</dbReference>
<feature type="domain" description="ABC transmembrane type-1" evidence="8">
    <location>
        <begin position="98"/>
        <end position="303"/>
    </location>
</feature>
<keyword evidence="3" id="KW-0547">Nucleotide-binding</keyword>
<keyword evidence="6 7" id="KW-0472">Membrane</keyword>
<dbReference type="InterPro" id="IPR011527">
    <property type="entry name" value="ABC1_TM_dom"/>
</dbReference>
<accession>A0A9P0PIN6</accession>
<sequence length="303" mass="34664">MDSGVKKARKPNPRENAFPLSAATFCYTIPMFIQGFKRDLEESDLTETYSKHKSDYLGNKMESYWKAEEERACRKQKKPSLQRVLIKAFGWELMFYGIVLFLSEAIRIAQPIVLGQLISFYTPGQQEITQEEAYYYAAGVVLCSLMNILIAHPYMMGMLHLGMKLRVACCSLIYRKSLKLSKTALRDTTAGQVVNLLSNDVNRFDVAVLFAHQLWVGPIETVVCTYFMYLQVGIAAAVGVLALIMFIPIQFYFGRQISKLRMRTALRTDERVRLMNEIISGIQVIKMYAWEKSFAKLVHTARS</sequence>
<evidence type="ECO:0000313" key="9">
    <source>
        <dbReference type="EMBL" id="CAH1987637.1"/>
    </source>
</evidence>
<dbReference type="PROSITE" id="PS50929">
    <property type="entry name" value="ABC_TM1F"/>
    <property type="match status" value="1"/>
</dbReference>
<gene>
    <name evidence="9" type="ORF">ACAOBT_LOCUS17965</name>
</gene>
<keyword evidence="2 7" id="KW-0812">Transmembrane</keyword>
<dbReference type="FunFam" id="1.20.1560.10:FF:000026">
    <property type="entry name" value="Multidrug resistance-associated protein lethal(2)03659"/>
    <property type="match status" value="1"/>
</dbReference>
<protein>
    <recommendedName>
        <fullName evidence="8">ABC transmembrane type-1 domain-containing protein</fullName>
    </recommendedName>
</protein>
<dbReference type="PANTHER" id="PTHR24223">
    <property type="entry name" value="ATP-BINDING CASSETTE SUB-FAMILY C"/>
    <property type="match status" value="1"/>
</dbReference>
<dbReference type="InterPro" id="IPR050173">
    <property type="entry name" value="ABC_transporter_C-like"/>
</dbReference>
<proteinExistence type="predicted"/>
<evidence type="ECO:0000256" key="7">
    <source>
        <dbReference type="SAM" id="Phobius"/>
    </source>
</evidence>